<proteinExistence type="predicted"/>
<evidence type="ECO:0000313" key="1">
    <source>
        <dbReference type="EMBL" id="KAI4368353.1"/>
    </source>
</evidence>
<sequence length="195" mass="21756">MSSFMRKNLSLCFSKAKCLPPLQDLEDEDDGPCSTSNPTSVLLDALSSANRPPSSPSSSYVGDSDSDSLPDLTTVYASKRFFFSSPGQSNSIVESCPEDKETACTGGVAVWKYSRDPRGEFRKSMQEMVDAREVKDVKEDWDYLHELLLCYLRLNPKHTHKFIIGAFTDLIMSLMIPKAELGQGWTRVWSQLGNP</sequence>
<gene>
    <name evidence="1" type="ORF">MLD38_016919</name>
</gene>
<accession>A0ACB9QNV6</accession>
<organism evidence="1 2">
    <name type="scientific">Melastoma candidum</name>
    <dbReference type="NCBI Taxonomy" id="119954"/>
    <lineage>
        <taxon>Eukaryota</taxon>
        <taxon>Viridiplantae</taxon>
        <taxon>Streptophyta</taxon>
        <taxon>Embryophyta</taxon>
        <taxon>Tracheophyta</taxon>
        <taxon>Spermatophyta</taxon>
        <taxon>Magnoliopsida</taxon>
        <taxon>eudicotyledons</taxon>
        <taxon>Gunneridae</taxon>
        <taxon>Pentapetalae</taxon>
        <taxon>rosids</taxon>
        <taxon>malvids</taxon>
        <taxon>Myrtales</taxon>
        <taxon>Melastomataceae</taxon>
        <taxon>Melastomatoideae</taxon>
        <taxon>Melastomateae</taxon>
        <taxon>Melastoma</taxon>
    </lineage>
</organism>
<dbReference type="Proteomes" id="UP001057402">
    <property type="component" value="Chromosome 5"/>
</dbReference>
<evidence type="ECO:0000313" key="2">
    <source>
        <dbReference type="Proteomes" id="UP001057402"/>
    </source>
</evidence>
<reference evidence="2" key="1">
    <citation type="journal article" date="2023" name="Front. Plant Sci.">
        <title>Chromosomal-level genome assembly of Melastoma candidum provides insights into trichome evolution.</title>
        <authorList>
            <person name="Zhong Y."/>
            <person name="Wu W."/>
            <person name="Sun C."/>
            <person name="Zou P."/>
            <person name="Liu Y."/>
            <person name="Dai S."/>
            <person name="Zhou R."/>
        </authorList>
    </citation>
    <scope>NUCLEOTIDE SEQUENCE [LARGE SCALE GENOMIC DNA]</scope>
</reference>
<name>A0ACB9QNV6_9MYRT</name>
<dbReference type="EMBL" id="CM042884">
    <property type="protein sequence ID" value="KAI4368353.1"/>
    <property type="molecule type" value="Genomic_DNA"/>
</dbReference>
<protein>
    <submittedName>
        <fullName evidence="1">Uncharacterized protein</fullName>
    </submittedName>
</protein>
<comment type="caution">
    <text evidence="1">The sequence shown here is derived from an EMBL/GenBank/DDBJ whole genome shotgun (WGS) entry which is preliminary data.</text>
</comment>
<keyword evidence="2" id="KW-1185">Reference proteome</keyword>